<dbReference type="RefSeq" id="WP_154303997.1">
    <property type="nucleotide sequence ID" value="NZ_CP026729.1"/>
</dbReference>
<organism evidence="2 3">
    <name type="scientific">Bifidobacterium catenulatum subsp. kashiwanohense</name>
    <dbReference type="NCBI Taxonomy" id="630129"/>
    <lineage>
        <taxon>Bacteria</taxon>
        <taxon>Bacillati</taxon>
        <taxon>Actinomycetota</taxon>
        <taxon>Actinomycetes</taxon>
        <taxon>Bifidobacteriales</taxon>
        <taxon>Bifidobacteriaceae</taxon>
        <taxon>Bifidobacterium</taxon>
    </lineage>
</organism>
<reference evidence="2" key="1">
    <citation type="submission" date="2022-09" db="EMBL/GenBank/DDBJ databases">
        <authorList>
            <person name="Orihara K."/>
        </authorList>
    </citation>
    <scope>NUCLEOTIDE SEQUENCE</scope>
    <source>
        <strain evidence="2">YIT 13062</strain>
    </source>
</reference>
<dbReference type="Proteomes" id="UP001161916">
    <property type="component" value="Unassembled WGS sequence"/>
</dbReference>
<name>A0AA43P8M2_9BIFI</name>
<dbReference type="AlphaFoldDB" id="A0AA43P8M2"/>
<proteinExistence type="predicted"/>
<dbReference type="EMBL" id="JAOPMH010000008">
    <property type="protein sequence ID" value="MDH7890484.1"/>
    <property type="molecule type" value="Genomic_DNA"/>
</dbReference>
<gene>
    <name evidence="2" type="ORF">OB951_07755</name>
</gene>
<sequence length="63" mass="7068">MFRLSAEHVHLNLTKYIWSGPDPFGEYSPAMESSMNPTDQPIPDQANVPMPQILQPETNGNAR</sequence>
<evidence type="ECO:0000256" key="1">
    <source>
        <dbReference type="SAM" id="MobiDB-lite"/>
    </source>
</evidence>
<evidence type="ECO:0000313" key="3">
    <source>
        <dbReference type="Proteomes" id="UP001161916"/>
    </source>
</evidence>
<comment type="caution">
    <text evidence="2">The sequence shown here is derived from an EMBL/GenBank/DDBJ whole genome shotgun (WGS) entry which is preliminary data.</text>
</comment>
<reference evidence="2" key="2">
    <citation type="journal article" date="2023" name="Gut Microbes">
        <title>Characterization of Bifidobacterium kashiwanohense that utilizes both milk- and plant-derived oligosaccharides.</title>
        <authorList>
            <person name="Orihara K."/>
            <person name="Yahagi K."/>
            <person name="Saito Y."/>
            <person name="Watanabe Y."/>
            <person name="Sasai T."/>
            <person name="Hara T."/>
            <person name="Tsukuda N."/>
            <person name="Oki K."/>
            <person name="Fujimoto J."/>
            <person name="Matsuki T."/>
        </authorList>
    </citation>
    <scope>NUCLEOTIDE SEQUENCE</scope>
    <source>
        <strain evidence="2">YIT 13062</strain>
    </source>
</reference>
<accession>A0AA43P8M2</accession>
<protein>
    <submittedName>
        <fullName evidence="2">Uncharacterized protein</fullName>
    </submittedName>
</protein>
<feature type="region of interest" description="Disordered" evidence="1">
    <location>
        <begin position="27"/>
        <end position="63"/>
    </location>
</feature>
<evidence type="ECO:0000313" key="2">
    <source>
        <dbReference type="EMBL" id="MDH7890484.1"/>
    </source>
</evidence>